<accession>A0A0F9QRR1</accession>
<comment type="caution">
    <text evidence="1">The sequence shown here is derived from an EMBL/GenBank/DDBJ whole genome shotgun (WGS) entry which is preliminary data.</text>
</comment>
<gene>
    <name evidence="1" type="ORF">LCGC14_1062430</name>
</gene>
<evidence type="ECO:0000313" key="1">
    <source>
        <dbReference type="EMBL" id="KKN07908.1"/>
    </source>
</evidence>
<dbReference type="EMBL" id="LAZR01004516">
    <property type="protein sequence ID" value="KKN07908.1"/>
    <property type="molecule type" value="Genomic_DNA"/>
</dbReference>
<sequence>MIQFTHSNRAFYFDYDEYIYDDNSECGIVLYEKMRDWLIENNISYELLWAHRDNNDFSAAIKFNNIEDATAFKLRWL</sequence>
<organism evidence="1">
    <name type="scientific">marine sediment metagenome</name>
    <dbReference type="NCBI Taxonomy" id="412755"/>
    <lineage>
        <taxon>unclassified sequences</taxon>
        <taxon>metagenomes</taxon>
        <taxon>ecological metagenomes</taxon>
    </lineage>
</organism>
<protein>
    <submittedName>
        <fullName evidence="1">Uncharacterized protein</fullName>
    </submittedName>
</protein>
<name>A0A0F9QRR1_9ZZZZ</name>
<proteinExistence type="predicted"/>
<reference evidence="1" key="1">
    <citation type="journal article" date="2015" name="Nature">
        <title>Complex archaea that bridge the gap between prokaryotes and eukaryotes.</title>
        <authorList>
            <person name="Spang A."/>
            <person name="Saw J.H."/>
            <person name="Jorgensen S.L."/>
            <person name="Zaremba-Niedzwiedzka K."/>
            <person name="Martijn J."/>
            <person name="Lind A.E."/>
            <person name="van Eijk R."/>
            <person name="Schleper C."/>
            <person name="Guy L."/>
            <person name="Ettema T.J."/>
        </authorList>
    </citation>
    <scope>NUCLEOTIDE SEQUENCE</scope>
</reference>
<dbReference type="AlphaFoldDB" id="A0A0F9QRR1"/>